<dbReference type="AlphaFoldDB" id="N1UVT2"/>
<organism evidence="2 3">
    <name type="scientific">Arthrobacter crystallopoietes BAB-32</name>
    <dbReference type="NCBI Taxonomy" id="1246476"/>
    <lineage>
        <taxon>Bacteria</taxon>
        <taxon>Bacillati</taxon>
        <taxon>Actinomycetota</taxon>
        <taxon>Actinomycetes</taxon>
        <taxon>Micrococcales</taxon>
        <taxon>Micrococcaceae</taxon>
        <taxon>Crystallibacter</taxon>
    </lineage>
</organism>
<gene>
    <name evidence="2" type="ORF">D477_008898</name>
</gene>
<protein>
    <submittedName>
        <fullName evidence="2">Uncharacterized protein</fullName>
    </submittedName>
</protein>
<evidence type="ECO:0000313" key="2">
    <source>
        <dbReference type="EMBL" id="EMY34516.1"/>
    </source>
</evidence>
<dbReference type="Proteomes" id="UP000010729">
    <property type="component" value="Unassembled WGS sequence"/>
</dbReference>
<name>N1UVT2_9MICC</name>
<feature type="region of interest" description="Disordered" evidence="1">
    <location>
        <begin position="457"/>
        <end position="498"/>
    </location>
</feature>
<accession>N1UVT2</accession>
<dbReference type="EMBL" id="ANPE02000109">
    <property type="protein sequence ID" value="EMY34516.1"/>
    <property type="molecule type" value="Genomic_DNA"/>
</dbReference>
<reference evidence="2 3" key="1">
    <citation type="journal article" date="2013" name="Genome Announc.">
        <title>Draft Genome Sequence of Arthrobacter crystallopoietes Strain BAB-32, Revealing Genes for Bioremediation.</title>
        <authorList>
            <person name="Joshi M.N."/>
            <person name="Pandit A.S."/>
            <person name="Sharma A."/>
            <person name="Pandya R.V."/>
            <person name="Desai S.M."/>
            <person name="Saxena A.K."/>
            <person name="Bagatharia S.B."/>
        </authorList>
    </citation>
    <scope>NUCLEOTIDE SEQUENCE [LARGE SCALE GENOMIC DNA]</scope>
    <source>
        <strain evidence="2 3">BAB-32</strain>
    </source>
</reference>
<keyword evidence="3" id="KW-1185">Reference proteome</keyword>
<evidence type="ECO:0000313" key="3">
    <source>
        <dbReference type="Proteomes" id="UP000010729"/>
    </source>
</evidence>
<comment type="caution">
    <text evidence="2">The sequence shown here is derived from an EMBL/GenBank/DDBJ whole genome shotgun (WGS) entry which is preliminary data.</text>
</comment>
<proteinExistence type="predicted"/>
<sequence>MAVLTIDTEAMLGSARAAQSAAASWADLRVEAVARTSVAAGMSGWETEAMAWGEAYDAAAADILAALDGLEAAYGSVAYHTRTAASLYAFTEQVAGGAPMPYEVPPEPHARALCPVPAASAVGGRFPVIPEFGQFIADFAGRVWPSGDAEAMRAAAAAWSLLAAEVDASVAKYWSAATAPLAGQRAADITLLNGHHSQLYLCGSNIAEACRSLSADCNRMAEAVEAAHTALADEAAMFVQDVAISVGVSVLVSVLSAGAGALLAHAAAAARLKKAADRFAGIIDQLADQSAYAKETLRTTGSALAASLPQPLRAALWPVSHGARKPLDRLGHLNRPSSASRATTVMDKYGDQALALAAAGPVAMAAQGLSSAAKWGLKRTSGHLIEGPLKETSFKRTVIDKLAFGSMVSVLSVGGYRLQQRAQNASQATSPEGFFSPGRASVPALAPVTITIPAQLRSKLGATPQPVRQDAAERGFLASRPTPSSSPGRRTGDSKRSP</sequence>
<feature type="compositionally biased region" description="Low complexity" evidence="1">
    <location>
        <begin position="479"/>
        <end position="489"/>
    </location>
</feature>
<evidence type="ECO:0000256" key="1">
    <source>
        <dbReference type="SAM" id="MobiDB-lite"/>
    </source>
</evidence>